<dbReference type="Proteomes" id="UP000635902">
    <property type="component" value="Unassembled WGS sequence"/>
</dbReference>
<accession>A0ABR9ZLE5</accession>
<evidence type="ECO:0000313" key="2">
    <source>
        <dbReference type="Proteomes" id="UP000635902"/>
    </source>
</evidence>
<comment type="caution">
    <text evidence="1">The sequence shown here is derived from an EMBL/GenBank/DDBJ whole genome shotgun (WGS) entry which is preliminary data.</text>
</comment>
<reference evidence="1 2" key="1">
    <citation type="submission" date="2020-10" db="EMBL/GenBank/DDBJ databases">
        <title>Novel species in genus Corynebacterium.</title>
        <authorList>
            <person name="Zhang G."/>
        </authorList>
    </citation>
    <scope>NUCLEOTIDE SEQUENCE [LARGE SCALE GENOMIC DNA]</scope>
    <source>
        <strain evidence="1 2">DSM 45110</strain>
    </source>
</reference>
<protein>
    <submittedName>
        <fullName evidence="1">Uncharacterized protein</fullName>
    </submittedName>
</protein>
<gene>
    <name evidence="1" type="ORF">IRY30_09225</name>
</gene>
<dbReference type="EMBL" id="JADKMY010000003">
    <property type="protein sequence ID" value="MBF4554248.1"/>
    <property type="molecule type" value="Genomic_DNA"/>
</dbReference>
<name>A0ABR9ZLE5_9CORY</name>
<keyword evidence="2" id="KW-1185">Reference proteome</keyword>
<dbReference type="RefSeq" id="WP_194557134.1">
    <property type="nucleotide sequence ID" value="NZ_JADKMY010000003.1"/>
</dbReference>
<sequence length="312" mass="34751">MEDYSTPSERSERLHEIAKNMTVTPAMKAAMNNLAATMTPAAFSPRMNQPLVELAQNIYKPPSTLGDMATWAQEVNRSTAQFQPLVEFTESFSRQNEQMMKNIMGSVLPVMMNNSAQFKAQVPSIAASLAKVNVQVPNFNDLGIARLAEQYRNLAPRISFSMEPYMSAAKAAANIIEQYELNTSSWNIGHSLQRAAELADLYGVDNPAGYMELLEREVEEKRPADEEENEAFRQYLHQLGSIYLTVSHFLISDPKAHLAYFLLGLFFTQLSNIGWHPAISNSLGTVIGGGPAVVHMFRENAKKKADKEKTAD</sequence>
<organism evidence="1 2">
    <name type="scientific">Corynebacterium suicordis DSM 45110</name>
    <dbReference type="NCBI Taxonomy" id="1121369"/>
    <lineage>
        <taxon>Bacteria</taxon>
        <taxon>Bacillati</taxon>
        <taxon>Actinomycetota</taxon>
        <taxon>Actinomycetes</taxon>
        <taxon>Mycobacteriales</taxon>
        <taxon>Corynebacteriaceae</taxon>
        <taxon>Corynebacterium</taxon>
    </lineage>
</organism>
<evidence type="ECO:0000313" key="1">
    <source>
        <dbReference type="EMBL" id="MBF4554248.1"/>
    </source>
</evidence>
<proteinExistence type="predicted"/>